<dbReference type="GO" id="GO:0016616">
    <property type="term" value="F:oxidoreductase activity, acting on the CH-OH group of donors, NAD or NADP as acceptor"/>
    <property type="evidence" value="ECO:0007669"/>
    <property type="project" value="TreeGrafter"/>
</dbReference>
<dbReference type="Pfam" id="PF00106">
    <property type="entry name" value="adh_short"/>
    <property type="match status" value="1"/>
</dbReference>
<comment type="similarity">
    <text evidence="1">Belongs to the short-chain dehydrogenases/reductases (SDR) family.</text>
</comment>
<keyword evidence="4" id="KW-1185">Reference proteome</keyword>
<dbReference type="PRINTS" id="PR00081">
    <property type="entry name" value="GDHRDH"/>
</dbReference>
<sequence>MSQPPVVNTHVHIPPNFSAFSSPEDAVAEAAAQGVAALGVSNFFDQQVYSTFATLAEDAGIVPLFGLEFITLDEELAAAGVKVNDPANPGRIYLCGKGIDPFRTKSDLAETIARDIRAGNDERSGLMVERLDAHLREHGVAARLKRGDIEAEVAKRGGVPAEWVSLQERHIARAVADEIDKLPESERAATLGALYGGEPNQDPADSVATQGEIRSRLMKSGTPGYAPEVPLDFADAYRYILEMGGIPTFPILADGAPELSEFEWTPDVLAGHLKARGIFAVELIPNRNRSEIVDRYVTELTAAGIIVMAGTEHNTQERLPLLPQCADGPLSELARQAFYDATCVVAAHQERTRNGQPGYIGEDGSVVGDVDELRAEGDRLIRAAAGAARRSEPDLLAPKLRGLFATEAGPAIVVTDDAADADDLAGAWEVSATADIADLRESLARYREEHGGEPQLVVAGRALYAIGQPLSVAGRLSGKIAVVTGAAQGFGLGVSEHLLAEGATVVLADLNIDLARAEAERLEGQYGEGRARAVAINVSDEASCKEAIAEVVATFGGIDLFVSNAGVLRAESVMTQPVADFDLVTSVNYRGYFLCVRAIAPVMAAQFEADPSRLLDIVEVNSKSGLEGSKRNFAYAGSKFGGIGLTQSFALELIDHGIKVNAVCPGNYLDGPLWTDPERGLFVQYLRAGKVPGAQTIDDVREFYEAKVPMRRGCLPIDLARAIFYLTEQAYETGQALPVTGGQNMLN</sequence>
<dbReference type="Gene3D" id="3.40.50.720">
    <property type="entry name" value="NAD(P)-binding Rossmann-like Domain"/>
    <property type="match status" value="1"/>
</dbReference>
<organism evidence="3 4">
    <name type="scientific">Bowdeniella nasicola</name>
    <dbReference type="NCBI Taxonomy" id="208480"/>
    <lineage>
        <taxon>Bacteria</taxon>
        <taxon>Bacillati</taxon>
        <taxon>Actinomycetota</taxon>
        <taxon>Actinomycetes</taxon>
        <taxon>Actinomycetales</taxon>
        <taxon>Actinomycetaceae</taxon>
        <taxon>Bowdeniella</taxon>
    </lineage>
</organism>
<evidence type="ECO:0000256" key="2">
    <source>
        <dbReference type="ARBA" id="ARBA00023002"/>
    </source>
</evidence>
<dbReference type="RefSeq" id="WP_261977071.1">
    <property type="nucleotide sequence ID" value="NZ_FNQV01000009.1"/>
</dbReference>
<dbReference type="AlphaFoldDB" id="A0A1H4B6R9"/>
<protein>
    <submittedName>
        <fullName evidence="3">NAD(P)-dependent dehydrogenase, short-chain alcohol dehydrogenase family</fullName>
    </submittedName>
</protein>
<keyword evidence="2" id="KW-0560">Oxidoreductase</keyword>
<dbReference type="InterPro" id="IPR002347">
    <property type="entry name" value="SDR_fam"/>
</dbReference>
<dbReference type="PROSITE" id="PS00061">
    <property type="entry name" value="ADH_SHORT"/>
    <property type="match status" value="1"/>
</dbReference>
<evidence type="ECO:0000313" key="4">
    <source>
        <dbReference type="Proteomes" id="UP000199288"/>
    </source>
</evidence>
<dbReference type="Gene3D" id="1.10.150.650">
    <property type="match status" value="1"/>
</dbReference>
<dbReference type="InterPro" id="IPR036291">
    <property type="entry name" value="NAD(P)-bd_dom_sf"/>
</dbReference>
<dbReference type="PANTHER" id="PTHR42760:SF105">
    <property type="entry name" value="SORBITOL-6-PHOSPHATE 2-DEHYDROGENASE"/>
    <property type="match status" value="1"/>
</dbReference>
<dbReference type="PANTHER" id="PTHR42760">
    <property type="entry name" value="SHORT-CHAIN DEHYDROGENASES/REDUCTASES FAMILY MEMBER"/>
    <property type="match status" value="1"/>
</dbReference>
<dbReference type="InterPro" id="IPR016195">
    <property type="entry name" value="Pol/histidinol_Pase-like"/>
</dbReference>
<gene>
    <name evidence="3" type="ORF">SAMN02910418_01582</name>
</gene>
<accession>A0A1H4B6R9</accession>
<dbReference type="SUPFAM" id="SSF89550">
    <property type="entry name" value="PHP domain-like"/>
    <property type="match status" value="1"/>
</dbReference>
<dbReference type="EMBL" id="FNQV01000009">
    <property type="protein sequence ID" value="SEA43658.1"/>
    <property type="molecule type" value="Genomic_DNA"/>
</dbReference>
<proteinExistence type="inferred from homology"/>
<name>A0A1H4B6R9_9ACTO</name>
<dbReference type="SUPFAM" id="SSF51735">
    <property type="entry name" value="NAD(P)-binding Rossmann-fold domains"/>
    <property type="match status" value="1"/>
</dbReference>
<dbReference type="Proteomes" id="UP000199288">
    <property type="component" value="Unassembled WGS sequence"/>
</dbReference>
<evidence type="ECO:0000313" key="3">
    <source>
        <dbReference type="EMBL" id="SEA43658.1"/>
    </source>
</evidence>
<reference evidence="4" key="1">
    <citation type="submission" date="2016-10" db="EMBL/GenBank/DDBJ databases">
        <authorList>
            <person name="Varghese N."/>
            <person name="Submissions S."/>
        </authorList>
    </citation>
    <scope>NUCLEOTIDE SEQUENCE [LARGE SCALE GENOMIC DNA]</scope>
    <source>
        <strain evidence="4">KPR-1</strain>
    </source>
</reference>
<evidence type="ECO:0000256" key="1">
    <source>
        <dbReference type="ARBA" id="ARBA00006484"/>
    </source>
</evidence>
<dbReference type="FunFam" id="3.40.50.720:FF:000084">
    <property type="entry name" value="Short-chain dehydrogenase reductase"/>
    <property type="match status" value="1"/>
</dbReference>
<dbReference type="Gene3D" id="3.20.20.140">
    <property type="entry name" value="Metal-dependent hydrolases"/>
    <property type="match status" value="1"/>
</dbReference>
<dbReference type="PRINTS" id="PR00080">
    <property type="entry name" value="SDRFAMILY"/>
</dbReference>
<dbReference type="InterPro" id="IPR020904">
    <property type="entry name" value="Sc_DH/Rdtase_CS"/>
</dbReference>